<dbReference type="Pfam" id="PF03368">
    <property type="entry name" value="Dicer_dimer"/>
    <property type="match status" value="1"/>
</dbReference>
<dbReference type="Proteomes" id="UP000738325">
    <property type="component" value="Unassembled WGS sequence"/>
</dbReference>
<gene>
    <name evidence="19" type="primary">DCL1_2</name>
    <name evidence="19" type="ORF">BGZ99_007290</name>
</gene>
<feature type="domain" description="Helicase C-terminal" evidence="17">
    <location>
        <begin position="339"/>
        <end position="509"/>
    </location>
</feature>
<evidence type="ECO:0000259" key="15">
    <source>
        <dbReference type="PROSITE" id="PS50142"/>
    </source>
</evidence>
<evidence type="ECO:0000313" key="19">
    <source>
        <dbReference type="EMBL" id="KAG0315722.1"/>
    </source>
</evidence>
<dbReference type="GO" id="GO:0031047">
    <property type="term" value="P:regulatory ncRNA-mediated gene silencing"/>
    <property type="evidence" value="ECO:0007669"/>
    <property type="project" value="UniProtKB-KW"/>
</dbReference>
<dbReference type="FunFam" id="3.30.160.380:FF:000001">
    <property type="entry name" value="Endoribonuclease dicer-like 1"/>
    <property type="match status" value="1"/>
</dbReference>
<evidence type="ECO:0000313" key="20">
    <source>
        <dbReference type="Proteomes" id="UP000738325"/>
    </source>
</evidence>
<keyword evidence="5" id="KW-0547">Nucleotide-binding</keyword>
<dbReference type="GO" id="GO:0003677">
    <property type="term" value="F:DNA binding"/>
    <property type="evidence" value="ECO:0007669"/>
    <property type="project" value="InterPro"/>
</dbReference>
<dbReference type="PANTHER" id="PTHR14950:SF37">
    <property type="entry name" value="ENDORIBONUCLEASE DICER"/>
    <property type="match status" value="1"/>
</dbReference>
<keyword evidence="9" id="KW-0460">Magnesium</keyword>
<name>A0A9P6RCI6_9FUNG</name>
<dbReference type="Gene3D" id="1.10.1520.10">
    <property type="entry name" value="Ribonuclease III domain"/>
    <property type="match status" value="2"/>
</dbReference>
<dbReference type="InterPro" id="IPR027417">
    <property type="entry name" value="P-loop_NTPase"/>
</dbReference>
<evidence type="ECO:0000256" key="11">
    <source>
        <dbReference type="ARBA" id="ARBA00023211"/>
    </source>
</evidence>
<evidence type="ECO:0000256" key="5">
    <source>
        <dbReference type="ARBA" id="ARBA00022741"/>
    </source>
</evidence>
<comment type="cofactor">
    <cofactor evidence="1">
        <name>Mn(2+)</name>
        <dbReference type="ChEBI" id="CHEBI:29035"/>
    </cofactor>
</comment>
<feature type="domain" description="Dicer dsRNA-binding fold" evidence="18">
    <location>
        <begin position="556"/>
        <end position="648"/>
    </location>
</feature>
<comment type="caution">
    <text evidence="19">The sequence shown here is derived from an EMBL/GenBank/DDBJ whole genome shotgun (WGS) entry which is preliminary data.</text>
</comment>
<dbReference type="PROSITE" id="PS51192">
    <property type="entry name" value="HELICASE_ATP_BIND_1"/>
    <property type="match status" value="1"/>
</dbReference>
<keyword evidence="4" id="KW-0677">Repeat</keyword>
<dbReference type="SMART" id="SM00490">
    <property type="entry name" value="HELICc"/>
    <property type="match status" value="1"/>
</dbReference>
<evidence type="ECO:0000256" key="10">
    <source>
        <dbReference type="ARBA" id="ARBA00023158"/>
    </source>
</evidence>
<dbReference type="InterPro" id="IPR001650">
    <property type="entry name" value="Helicase_C-like"/>
</dbReference>
<keyword evidence="13" id="KW-0694">RNA-binding</keyword>
<keyword evidence="7" id="KW-0347">Helicase</keyword>
<dbReference type="InterPro" id="IPR000999">
    <property type="entry name" value="RNase_III_dom"/>
</dbReference>
<keyword evidence="20" id="KW-1185">Reference proteome</keyword>
<evidence type="ECO:0000256" key="1">
    <source>
        <dbReference type="ARBA" id="ARBA00001936"/>
    </source>
</evidence>
<evidence type="ECO:0000256" key="4">
    <source>
        <dbReference type="ARBA" id="ARBA00022737"/>
    </source>
</evidence>
<reference evidence="19" key="1">
    <citation type="journal article" date="2020" name="Fungal Divers.">
        <title>Resolving the Mortierellaceae phylogeny through synthesis of multi-gene phylogenetics and phylogenomics.</title>
        <authorList>
            <person name="Vandepol N."/>
            <person name="Liber J."/>
            <person name="Desiro A."/>
            <person name="Na H."/>
            <person name="Kennedy M."/>
            <person name="Barry K."/>
            <person name="Grigoriev I.V."/>
            <person name="Miller A.N."/>
            <person name="O'Donnell K."/>
            <person name="Stajich J.E."/>
            <person name="Bonito G."/>
        </authorList>
    </citation>
    <scope>NUCLEOTIDE SEQUENCE</scope>
    <source>
        <strain evidence="19">REB-010B</strain>
    </source>
</reference>
<dbReference type="GO" id="GO:0004386">
    <property type="term" value="F:helicase activity"/>
    <property type="evidence" value="ECO:0007669"/>
    <property type="project" value="UniProtKB-KW"/>
</dbReference>
<dbReference type="CDD" id="cd00593">
    <property type="entry name" value="RIBOc"/>
    <property type="match status" value="2"/>
</dbReference>
<comment type="cofactor">
    <cofactor evidence="2">
        <name>Mg(2+)</name>
        <dbReference type="ChEBI" id="CHEBI:18420"/>
    </cofactor>
</comment>
<evidence type="ECO:0000256" key="14">
    <source>
        <dbReference type="SAM" id="MobiDB-lite"/>
    </source>
</evidence>
<proteinExistence type="inferred from homology"/>
<dbReference type="Pfam" id="PF00271">
    <property type="entry name" value="Helicase_C"/>
    <property type="match status" value="1"/>
</dbReference>
<evidence type="ECO:0000259" key="16">
    <source>
        <dbReference type="PROSITE" id="PS51192"/>
    </source>
</evidence>
<evidence type="ECO:0000256" key="2">
    <source>
        <dbReference type="ARBA" id="ARBA00001946"/>
    </source>
</evidence>
<dbReference type="Pfam" id="PF04851">
    <property type="entry name" value="ResIII"/>
    <property type="match status" value="1"/>
</dbReference>
<dbReference type="GO" id="GO:0003723">
    <property type="term" value="F:RNA binding"/>
    <property type="evidence" value="ECO:0007669"/>
    <property type="project" value="UniProtKB-UniRule"/>
</dbReference>
<dbReference type="SUPFAM" id="SSF69065">
    <property type="entry name" value="RNase III domain-like"/>
    <property type="match status" value="2"/>
</dbReference>
<feature type="region of interest" description="Disordered" evidence="14">
    <location>
        <begin position="648"/>
        <end position="680"/>
    </location>
</feature>
<dbReference type="GO" id="GO:0006396">
    <property type="term" value="P:RNA processing"/>
    <property type="evidence" value="ECO:0007669"/>
    <property type="project" value="InterPro"/>
</dbReference>
<feature type="domain" description="RNase III" evidence="15">
    <location>
        <begin position="1177"/>
        <end position="1332"/>
    </location>
</feature>
<evidence type="ECO:0000256" key="3">
    <source>
        <dbReference type="ARBA" id="ARBA00022723"/>
    </source>
</evidence>
<evidence type="ECO:0000259" key="17">
    <source>
        <dbReference type="PROSITE" id="PS51194"/>
    </source>
</evidence>
<dbReference type="InterPro" id="IPR036389">
    <property type="entry name" value="RNase_III_sf"/>
</dbReference>
<feature type="region of interest" description="Disordered" evidence="14">
    <location>
        <begin position="1"/>
        <end position="26"/>
    </location>
</feature>
<dbReference type="GO" id="GO:0046872">
    <property type="term" value="F:metal ion binding"/>
    <property type="evidence" value="ECO:0007669"/>
    <property type="project" value="UniProtKB-KW"/>
</dbReference>
<feature type="domain" description="RNase III" evidence="15">
    <location>
        <begin position="974"/>
        <end position="1126"/>
    </location>
</feature>
<evidence type="ECO:0000259" key="18">
    <source>
        <dbReference type="PROSITE" id="PS51327"/>
    </source>
</evidence>
<dbReference type="SMART" id="SM00535">
    <property type="entry name" value="RIBOc"/>
    <property type="match status" value="2"/>
</dbReference>
<feature type="compositionally biased region" description="Low complexity" evidence="14">
    <location>
        <begin position="1"/>
        <end position="20"/>
    </location>
</feature>
<dbReference type="InterPro" id="IPR038248">
    <property type="entry name" value="Dicer_dimer_sf"/>
</dbReference>
<dbReference type="PROSITE" id="PS51327">
    <property type="entry name" value="DICER_DSRBF"/>
    <property type="match status" value="1"/>
</dbReference>
<keyword evidence="3" id="KW-0479">Metal-binding</keyword>
<feature type="compositionally biased region" description="Acidic residues" evidence="14">
    <location>
        <begin position="648"/>
        <end position="663"/>
    </location>
</feature>
<dbReference type="InterPro" id="IPR006935">
    <property type="entry name" value="Helicase/UvrB_N"/>
</dbReference>
<evidence type="ECO:0000256" key="8">
    <source>
        <dbReference type="ARBA" id="ARBA00022840"/>
    </source>
</evidence>
<organism evidence="19 20">
    <name type="scientific">Dissophora globulifera</name>
    <dbReference type="NCBI Taxonomy" id="979702"/>
    <lineage>
        <taxon>Eukaryota</taxon>
        <taxon>Fungi</taxon>
        <taxon>Fungi incertae sedis</taxon>
        <taxon>Mucoromycota</taxon>
        <taxon>Mortierellomycotina</taxon>
        <taxon>Mortierellomycetes</taxon>
        <taxon>Mortierellales</taxon>
        <taxon>Mortierellaceae</taxon>
        <taxon>Dissophora</taxon>
    </lineage>
</organism>
<dbReference type="SMART" id="SM00487">
    <property type="entry name" value="DEXDc"/>
    <property type="match status" value="1"/>
</dbReference>
<dbReference type="PROSITE" id="PS50142">
    <property type="entry name" value="RNASE_3_2"/>
    <property type="match status" value="2"/>
</dbReference>
<dbReference type="GO" id="GO:0005524">
    <property type="term" value="F:ATP binding"/>
    <property type="evidence" value="ECO:0007669"/>
    <property type="project" value="UniProtKB-KW"/>
</dbReference>
<dbReference type="InterPro" id="IPR014001">
    <property type="entry name" value="Helicase_ATP-bd"/>
</dbReference>
<accession>A0A9P6RCI6</accession>
<dbReference type="InterPro" id="IPR005034">
    <property type="entry name" value="Dicer_dimerisation"/>
</dbReference>
<keyword evidence="10" id="KW-0943">RNA-mediated gene silencing</keyword>
<dbReference type="PROSITE" id="PS51194">
    <property type="entry name" value="HELICASE_CTER"/>
    <property type="match status" value="1"/>
</dbReference>
<keyword evidence="6" id="KW-0378">Hydrolase</keyword>
<protein>
    <submittedName>
        <fullName evidence="19">Dicer-like protein 1</fullName>
    </submittedName>
</protein>
<dbReference type="Gene3D" id="3.30.160.380">
    <property type="entry name" value="Dicer dimerisation domain"/>
    <property type="match status" value="1"/>
</dbReference>
<feature type="domain" description="Helicase ATP-binding" evidence="16">
    <location>
        <begin position="34"/>
        <end position="206"/>
    </location>
</feature>
<dbReference type="Pfam" id="PF00636">
    <property type="entry name" value="Ribonuclease_3"/>
    <property type="match status" value="2"/>
</dbReference>
<dbReference type="InterPro" id="IPR003100">
    <property type="entry name" value="PAZ_dom"/>
</dbReference>
<dbReference type="SMART" id="SM00949">
    <property type="entry name" value="PAZ"/>
    <property type="match status" value="1"/>
</dbReference>
<keyword evidence="11" id="KW-0464">Manganese</keyword>
<dbReference type="OrthoDB" id="416741at2759"/>
<keyword evidence="8" id="KW-0067">ATP-binding</keyword>
<dbReference type="CDD" id="cd18034">
    <property type="entry name" value="DEXHc_dicer"/>
    <property type="match status" value="1"/>
</dbReference>
<sequence>MMTVTTTANTSASTTTTKAARPSPDAPRTYQLEVAKRAMEGNIIAVSDTGSGKTLISVLLLKHVVAKSRQEAAETGRRVPLVFQQQAYIANNSDIKTEAICGAMNVDTFDHEMWNAIFDRVEAIVLTGQILENVFKHAFLKVEECSILIFDECHHAIGNHNYRQIMNTFYRDADPKNRPKIFGMTASPPKDKGTHAFSAMELEHTLNARIITASYDQVLHYIRKPIETVIRYDATPDPMAESLLSAAQGDALQQLRLLCIQDNKFKSALGAFEYAMADLGPWCAIQIWKYALQGLRDEIKNGTGSQVQQRLEQVGIAEEIAKNVQAAPLDTSLALVRDKLKTVVNILQSQRDTADGFCAILFVERRPVAHVLYEFLMKCKRFGPDFGLDFIQPAVLTGHGSKGDVAGLHMQLKTQRRILDGFRKGRVNLLVATDVAEEGLDIDRCRMVIRFDIKNTLISHIQSRGRARDPSSEYILMQPHDAASHLEKIRAKENEMREWCSNLSEDRVIKVLGSSESDSGSDDDKTGGLGQMRELANVETTYLVRSTGARMTFATAVSLLYQYCASLPSDVYTRSAPVFEISEAATSGEWECSLTLPPNAPLDQFYSGAFSKKKIAKNAAAFKACKALHLLGALNDRLLPHRNKAIIEDELQNEQSDSDSGDSDGEKAEDSVGEGNGHSKKSLRKYLVNHPKFWGNKIFAPTGANQVSVHMTRFTLRRRACFETGGQNTECSSRSLCLLTAQPLPQFDPIELFFDDGSRWAHMHIVNQPLILMGQQLEDLHRYAGRLYHNIFRKTVNLGSPIIGMRHIIAPLKPNVDNLVQEGVAPHQLIDWDEIKAGTSTTNTGELIRGDSSWEQLQDRVFFEMGQFGRLYYASALRTDLSPASVIPDDISREKGISGTRFCDLYQDQHGIYIQDMHQPLIEAKRVTRVIDLLQPNTNKSQSLKSSVPRFLIPELCSLLPISASVLRSAWWMVSVLERLDGLLLTEEFLAETNLSIKTPLMLEALTTSELAHAMNYQRLELLGDTVLKLLTSLDLYIRYPSLDEGQLTIRRTAMINNKRLYKRSRRLKLDRFIVRSRPVNTHFFGPLIPYDAASTPPPPEQWLISEKTMADLIESTLGAAYLSEEFDLALKASETLLGPVEGVNSWNDFARLYHIQNTQRTANQGPFTPPPGFGDLGTVERVIGYKFSNLRHLAEALTHATSFRPQTQCYQRLEFMGDALLDMLVARYWVAVYPVMGPGKIHLLKSASINNQILGVICIQLGLHQHILHMSSALAADISRAVEELQDAIEDAKETSPTGEPEREFWEDFTFTKVLGDVLESVIGAVFVDSGFDFSIVQNVFDRCILPVLKQHISMETLKLHPISEPNSPSIEPSSPDSFWSRHEDDPVANPLQEYAVLFHGNLIASVVSSQARVARKDVAKKVLGMLDDDPGLVERHCGCPKNRLQRALPADSDSSVDSLILKKKTRADPTDNTVVAATSSL</sequence>
<dbReference type="EMBL" id="JAAAIP010000519">
    <property type="protein sequence ID" value="KAG0315722.1"/>
    <property type="molecule type" value="Genomic_DNA"/>
</dbReference>
<dbReference type="PANTHER" id="PTHR14950">
    <property type="entry name" value="DICER-RELATED"/>
    <property type="match status" value="1"/>
</dbReference>
<dbReference type="Gene3D" id="3.40.50.300">
    <property type="entry name" value="P-loop containing nucleotide triphosphate hydrolases"/>
    <property type="match status" value="2"/>
</dbReference>
<evidence type="ECO:0000256" key="13">
    <source>
        <dbReference type="PROSITE-ProRule" id="PRU00657"/>
    </source>
</evidence>
<dbReference type="SUPFAM" id="SSF52540">
    <property type="entry name" value="P-loop containing nucleoside triphosphate hydrolases"/>
    <property type="match status" value="1"/>
</dbReference>
<evidence type="ECO:0000256" key="6">
    <source>
        <dbReference type="ARBA" id="ARBA00022801"/>
    </source>
</evidence>
<evidence type="ECO:0000256" key="7">
    <source>
        <dbReference type="ARBA" id="ARBA00022806"/>
    </source>
</evidence>
<evidence type="ECO:0000256" key="12">
    <source>
        <dbReference type="ARBA" id="ARBA00035116"/>
    </source>
</evidence>
<dbReference type="GO" id="GO:0004525">
    <property type="term" value="F:ribonuclease III activity"/>
    <property type="evidence" value="ECO:0007669"/>
    <property type="project" value="InterPro"/>
</dbReference>
<comment type="similarity">
    <text evidence="12 13">Belongs to the helicase family. Dicer subfamily.</text>
</comment>
<evidence type="ECO:0000256" key="9">
    <source>
        <dbReference type="ARBA" id="ARBA00022842"/>
    </source>
</evidence>
<dbReference type="Gene3D" id="2.170.260.10">
    <property type="entry name" value="paz domain"/>
    <property type="match status" value="1"/>
</dbReference>